<evidence type="ECO:0000256" key="1">
    <source>
        <dbReference type="SAM" id="MobiDB-lite"/>
    </source>
</evidence>
<dbReference type="EMBL" id="PKSG01000560">
    <property type="protein sequence ID" value="POR34237.1"/>
    <property type="molecule type" value="Genomic_DNA"/>
</dbReference>
<name>A0A2S4KVQ6_9HYPO</name>
<protein>
    <submittedName>
        <fullName evidence="2">Uncharacterized protein</fullName>
    </submittedName>
</protein>
<feature type="compositionally biased region" description="Basic residues" evidence="1">
    <location>
        <begin position="22"/>
        <end position="38"/>
    </location>
</feature>
<organism evidence="2 3">
    <name type="scientific">Tolypocladium paradoxum</name>
    <dbReference type="NCBI Taxonomy" id="94208"/>
    <lineage>
        <taxon>Eukaryota</taxon>
        <taxon>Fungi</taxon>
        <taxon>Dikarya</taxon>
        <taxon>Ascomycota</taxon>
        <taxon>Pezizomycotina</taxon>
        <taxon>Sordariomycetes</taxon>
        <taxon>Hypocreomycetidae</taxon>
        <taxon>Hypocreales</taxon>
        <taxon>Ophiocordycipitaceae</taxon>
        <taxon>Tolypocladium</taxon>
    </lineage>
</organism>
<feature type="non-terminal residue" evidence="2">
    <location>
        <position position="1"/>
    </location>
</feature>
<evidence type="ECO:0000313" key="3">
    <source>
        <dbReference type="Proteomes" id="UP000237481"/>
    </source>
</evidence>
<comment type="caution">
    <text evidence="2">The sequence shown here is derived from an EMBL/GenBank/DDBJ whole genome shotgun (WGS) entry which is preliminary data.</text>
</comment>
<gene>
    <name evidence="2" type="ORF">TPAR_05561</name>
</gene>
<proteinExistence type="predicted"/>
<feature type="compositionally biased region" description="Basic residues" evidence="1">
    <location>
        <begin position="105"/>
        <end position="130"/>
    </location>
</feature>
<keyword evidence="3" id="KW-1185">Reference proteome</keyword>
<evidence type="ECO:0000313" key="2">
    <source>
        <dbReference type="EMBL" id="POR34237.1"/>
    </source>
</evidence>
<reference evidence="2 3" key="1">
    <citation type="submission" date="2018-01" db="EMBL/GenBank/DDBJ databases">
        <title>Harnessing the power of phylogenomics to disentangle the directionality and signatures of interkingdom host jumping in the parasitic fungal genus Tolypocladium.</title>
        <authorList>
            <person name="Quandt C.A."/>
            <person name="Patterson W."/>
            <person name="Spatafora J.W."/>
        </authorList>
    </citation>
    <scope>NUCLEOTIDE SEQUENCE [LARGE SCALE GENOMIC DNA]</scope>
    <source>
        <strain evidence="2 3">NRBC 100945</strain>
    </source>
</reference>
<feature type="region of interest" description="Disordered" evidence="1">
    <location>
        <begin position="1"/>
        <end position="38"/>
    </location>
</feature>
<feature type="region of interest" description="Disordered" evidence="1">
    <location>
        <begin position="54"/>
        <end position="146"/>
    </location>
</feature>
<feature type="non-terminal residue" evidence="2">
    <location>
        <position position="146"/>
    </location>
</feature>
<dbReference type="AlphaFoldDB" id="A0A2S4KVQ6"/>
<sequence length="146" mass="16670">AEGGWLVSRHLRQRKLNSPIHPRQHHRNPRLASINHHKPTIRRPIASLAFPRAHLFSPNDPFPLNKQHPETSPRCPSRRPPMTRTFPAARPPHLSRAPAATPGRRPCKRTPNRGHKRRQQRTHTTARQRQARLGLVPAAPKDAISL</sequence>
<accession>A0A2S4KVQ6</accession>
<dbReference type="Proteomes" id="UP000237481">
    <property type="component" value="Unassembled WGS sequence"/>
</dbReference>